<dbReference type="SUPFAM" id="SSF103473">
    <property type="entry name" value="MFS general substrate transporter"/>
    <property type="match status" value="1"/>
</dbReference>
<dbReference type="GO" id="GO:0008643">
    <property type="term" value="P:carbohydrate transport"/>
    <property type="evidence" value="ECO:0007669"/>
    <property type="project" value="InterPro"/>
</dbReference>
<keyword evidence="1" id="KW-0472">Membrane</keyword>
<feature type="transmembrane region" description="Helical" evidence="1">
    <location>
        <begin position="178"/>
        <end position="198"/>
    </location>
</feature>
<dbReference type="GO" id="GO:0015293">
    <property type="term" value="F:symporter activity"/>
    <property type="evidence" value="ECO:0007669"/>
    <property type="project" value="InterPro"/>
</dbReference>
<proteinExistence type="predicted"/>
<dbReference type="InterPro" id="IPR036259">
    <property type="entry name" value="MFS_trans_sf"/>
</dbReference>
<feature type="transmembrane region" description="Helical" evidence="1">
    <location>
        <begin position="228"/>
        <end position="251"/>
    </location>
</feature>
<dbReference type="Gene3D" id="1.20.1250.20">
    <property type="entry name" value="MFS general substrate transporter like domains"/>
    <property type="match status" value="2"/>
</dbReference>
<accession>A0A542DCN0</accession>
<keyword evidence="1" id="KW-0812">Transmembrane</keyword>
<dbReference type="PANTHER" id="PTHR11328">
    <property type="entry name" value="MAJOR FACILITATOR SUPERFAMILY DOMAIN-CONTAINING PROTEIN"/>
    <property type="match status" value="1"/>
</dbReference>
<keyword evidence="3" id="KW-1185">Reference proteome</keyword>
<organism evidence="2 3">
    <name type="scientific">Amycolatopsis cihanbeyliensis</name>
    <dbReference type="NCBI Taxonomy" id="1128664"/>
    <lineage>
        <taxon>Bacteria</taxon>
        <taxon>Bacillati</taxon>
        <taxon>Actinomycetota</taxon>
        <taxon>Actinomycetes</taxon>
        <taxon>Pseudonocardiales</taxon>
        <taxon>Pseudonocardiaceae</taxon>
        <taxon>Amycolatopsis</taxon>
    </lineage>
</organism>
<feature type="transmembrane region" description="Helical" evidence="1">
    <location>
        <begin position="38"/>
        <end position="57"/>
    </location>
</feature>
<protein>
    <submittedName>
        <fullName evidence="2">Na+/melibiose symporter-like transporter</fullName>
    </submittedName>
</protein>
<sequence>MLSTRHRLSFSFGSFVTAPFATVPGLLLLPYLTDTMAVPAAAAGAIVLVPKAWDVLFNPIAGRISDRALRRQGSRRPVLLLGGCGVALLFMGLFAHPGLGSVAADAGYVVVVFFVAATAYAFFQVPYNALPAEITDAYDERTRMSAWRIAMLALAILVSGAGAPAIANGIGGVAGYRLMSVAVAALMLTGALVVYFGLRDAPVGTRRDLTPRIRELAATMRGWRPFQWLLAVYVVQSVGVGTLLAGVVYAARHVLGDPGLQTFLFAGFVGPAMLVMPLWSRLGRRGGKLVGFRVASGLFGGALLVLSASTILPTPVVFGFVALAGVGYAGVQVFPLAILPDLIAVEERRTGATRAGVAAGLWTAAETLGLALGPGLFGLVLAVGGYVSTMEQATVAQPESAITAIVLGFSSIPGVLILLGIPLLRRSVLPAPGTLG</sequence>
<dbReference type="EMBL" id="VFML01000001">
    <property type="protein sequence ID" value="TQJ00830.1"/>
    <property type="molecule type" value="Genomic_DNA"/>
</dbReference>
<dbReference type="InterPro" id="IPR039672">
    <property type="entry name" value="MFS_2"/>
</dbReference>
<dbReference type="AlphaFoldDB" id="A0A542DCN0"/>
<feature type="transmembrane region" description="Helical" evidence="1">
    <location>
        <begin position="401"/>
        <end position="424"/>
    </location>
</feature>
<evidence type="ECO:0000313" key="3">
    <source>
        <dbReference type="Proteomes" id="UP000320876"/>
    </source>
</evidence>
<reference evidence="2 3" key="1">
    <citation type="submission" date="2019-06" db="EMBL/GenBank/DDBJ databases">
        <title>Sequencing the genomes of 1000 actinobacteria strains.</title>
        <authorList>
            <person name="Klenk H.-P."/>
        </authorList>
    </citation>
    <scope>NUCLEOTIDE SEQUENCE [LARGE SCALE GENOMIC DNA]</scope>
    <source>
        <strain evidence="2 3">DSM 45679</strain>
    </source>
</reference>
<feature type="transmembrane region" description="Helical" evidence="1">
    <location>
        <begin position="318"/>
        <end position="343"/>
    </location>
</feature>
<feature type="transmembrane region" description="Helical" evidence="1">
    <location>
        <begin position="146"/>
        <end position="166"/>
    </location>
</feature>
<feature type="transmembrane region" description="Helical" evidence="1">
    <location>
        <begin position="263"/>
        <end position="280"/>
    </location>
</feature>
<dbReference type="PANTHER" id="PTHR11328:SF24">
    <property type="entry name" value="MAJOR FACILITATOR SUPERFAMILY (MFS) PROFILE DOMAIN-CONTAINING PROTEIN"/>
    <property type="match status" value="1"/>
</dbReference>
<comment type="caution">
    <text evidence="2">The sequence shown here is derived from an EMBL/GenBank/DDBJ whole genome shotgun (WGS) entry which is preliminary data.</text>
</comment>
<keyword evidence="1" id="KW-1133">Transmembrane helix</keyword>
<dbReference type="Pfam" id="PF13347">
    <property type="entry name" value="MFS_2"/>
    <property type="match status" value="1"/>
</dbReference>
<feature type="transmembrane region" description="Helical" evidence="1">
    <location>
        <begin position="355"/>
        <end position="381"/>
    </location>
</feature>
<name>A0A542DCN0_AMYCI</name>
<dbReference type="GO" id="GO:0005886">
    <property type="term" value="C:plasma membrane"/>
    <property type="evidence" value="ECO:0007669"/>
    <property type="project" value="TreeGrafter"/>
</dbReference>
<dbReference type="Proteomes" id="UP000320876">
    <property type="component" value="Unassembled WGS sequence"/>
</dbReference>
<feature type="transmembrane region" description="Helical" evidence="1">
    <location>
        <begin position="107"/>
        <end position="125"/>
    </location>
</feature>
<gene>
    <name evidence="2" type="ORF">FB471_0481</name>
</gene>
<feature type="transmembrane region" description="Helical" evidence="1">
    <location>
        <begin position="12"/>
        <end position="32"/>
    </location>
</feature>
<evidence type="ECO:0000256" key="1">
    <source>
        <dbReference type="SAM" id="Phobius"/>
    </source>
</evidence>
<feature type="transmembrane region" description="Helical" evidence="1">
    <location>
        <begin position="78"/>
        <end position="95"/>
    </location>
</feature>
<evidence type="ECO:0000313" key="2">
    <source>
        <dbReference type="EMBL" id="TQJ00830.1"/>
    </source>
</evidence>
<feature type="transmembrane region" description="Helical" evidence="1">
    <location>
        <begin position="292"/>
        <end position="312"/>
    </location>
</feature>